<dbReference type="Pfam" id="PF02518">
    <property type="entry name" value="HATPase_c"/>
    <property type="match status" value="1"/>
</dbReference>
<proteinExistence type="predicted"/>
<reference evidence="18" key="2">
    <citation type="submission" date="2021-04" db="EMBL/GenBank/DDBJ databases">
        <authorList>
            <person name="Gilroy R."/>
        </authorList>
    </citation>
    <scope>NUCLEOTIDE SEQUENCE</scope>
    <source>
        <strain evidence="18">ChiHecec2B26-446</strain>
    </source>
</reference>
<dbReference type="InterPro" id="IPR036890">
    <property type="entry name" value="HATPase_C_sf"/>
</dbReference>
<dbReference type="GO" id="GO:0005886">
    <property type="term" value="C:plasma membrane"/>
    <property type="evidence" value="ECO:0007669"/>
    <property type="project" value="UniProtKB-SubCell"/>
</dbReference>
<keyword evidence="11" id="KW-0067">ATP-binding</keyword>
<dbReference type="InterPro" id="IPR005467">
    <property type="entry name" value="His_kinase_dom"/>
</dbReference>
<keyword evidence="14 15" id="KW-0472">Membrane</keyword>
<keyword evidence="13" id="KW-0902">Two-component regulatory system</keyword>
<evidence type="ECO:0000256" key="12">
    <source>
        <dbReference type="ARBA" id="ARBA00022989"/>
    </source>
</evidence>
<evidence type="ECO:0000256" key="4">
    <source>
        <dbReference type="ARBA" id="ARBA00022475"/>
    </source>
</evidence>
<evidence type="ECO:0000256" key="10">
    <source>
        <dbReference type="ARBA" id="ARBA00022777"/>
    </source>
</evidence>
<keyword evidence="7" id="KW-0808">Transferase</keyword>
<evidence type="ECO:0000313" key="19">
    <source>
        <dbReference type="Proteomes" id="UP000886752"/>
    </source>
</evidence>
<evidence type="ECO:0000256" key="2">
    <source>
        <dbReference type="ARBA" id="ARBA00004429"/>
    </source>
</evidence>
<dbReference type="EC" id="2.7.13.3" evidence="3"/>
<dbReference type="InterPro" id="IPR003660">
    <property type="entry name" value="HAMP_dom"/>
</dbReference>
<evidence type="ECO:0000256" key="8">
    <source>
        <dbReference type="ARBA" id="ARBA00022692"/>
    </source>
</evidence>
<keyword evidence="8 15" id="KW-0812">Transmembrane</keyword>
<name>A0A9D1PY57_9BACT</name>
<sequence length="474" mass="53310">MTRSNNIWRKILRWRPFDTLVARLVVLLVLGLAGIELANSVLWSELRTFHRGLGIQEAAMRMVVYTRILERLPREERQAYVDIIRSVYSNGDAGVDVFFRYTDTRPDMTPVDSKPIRLYSQALAQSFARAGIEREFLIKTLGGNKDPDPRYPVPYMLTAIRLEDGTWMTVGHKRDHGARETLVYRYLTLLVVIALAALVTALVLHSTKPLRKLAACADAFGRNPEIFQPLPETGTREVREVAQSFNLMRERICASFEERNRLMTAIAHDLRTPLTRARLRLEHLHPRAESEKLGMDLDDLELFVARGLDFAKSHTSAEKQVPLDIRAFLQSIVDDVALDGTHVPLEADPVAGPLLVKARPSCLKRCVNNLLNNALTYADSARVRILVVEDMVRIEISDNGPGIPDDKIERVFMPYYRLDNSRNTHLGGTGLGLSIARNMAALDQAKLSLRNNPGGGLTASIEIPRYFRSAPAAR</sequence>
<comment type="caution">
    <text evidence="18">The sequence shown here is derived from an EMBL/GenBank/DDBJ whole genome shotgun (WGS) entry which is preliminary data.</text>
</comment>
<dbReference type="EMBL" id="DXHV01000063">
    <property type="protein sequence ID" value="HIW00869.1"/>
    <property type="molecule type" value="Genomic_DNA"/>
</dbReference>
<dbReference type="PANTHER" id="PTHR44936">
    <property type="entry name" value="SENSOR PROTEIN CREC"/>
    <property type="match status" value="1"/>
</dbReference>
<evidence type="ECO:0000256" key="1">
    <source>
        <dbReference type="ARBA" id="ARBA00000085"/>
    </source>
</evidence>
<feature type="transmembrane region" description="Helical" evidence="15">
    <location>
        <begin position="20"/>
        <end position="43"/>
    </location>
</feature>
<evidence type="ECO:0000259" key="16">
    <source>
        <dbReference type="PROSITE" id="PS50109"/>
    </source>
</evidence>
<evidence type="ECO:0000256" key="6">
    <source>
        <dbReference type="ARBA" id="ARBA00022553"/>
    </source>
</evidence>
<dbReference type="PROSITE" id="PS50885">
    <property type="entry name" value="HAMP"/>
    <property type="match status" value="1"/>
</dbReference>
<keyword evidence="12 15" id="KW-1133">Transmembrane helix</keyword>
<evidence type="ECO:0000256" key="14">
    <source>
        <dbReference type="ARBA" id="ARBA00023136"/>
    </source>
</evidence>
<keyword evidence="10" id="KW-0418">Kinase</keyword>
<evidence type="ECO:0000256" key="3">
    <source>
        <dbReference type="ARBA" id="ARBA00012438"/>
    </source>
</evidence>
<dbReference type="PRINTS" id="PR00344">
    <property type="entry name" value="BCTRLSENSOR"/>
</dbReference>
<dbReference type="CDD" id="cd00082">
    <property type="entry name" value="HisKA"/>
    <property type="match status" value="1"/>
</dbReference>
<dbReference type="InterPro" id="IPR003594">
    <property type="entry name" value="HATPase_dom"/>
</dbReference>
<feature type="transmembrane region" description="Helical" evidence="15">
    <location>
        <begin position="183"/>
        <end position="204"/>
    </location>
</feature>
<evidence type="ECO:0000256" key="5">
    <source>
        <dbReference type="ARBA" id="ARBA00022519"/>
    </source>
</evidence>
<dbReference type="CDD" id="cd06225">
    <property type="entry name" value="HAMP"/>
    <property type="match status" value="1"/>
</dbReference>
<protein>
    <recommendedName>
        <fullName evidence="3">histidine kinase</fullName>
        <ecNumber evidence="3">2.7.13.3</ecNumber>
    </recommendedName>
</protein>
<comment type="catalytic activity">
    <reaction evidence="1">
        <text>ATP + protein L-histidine = ADP + protein N-phospho-L-histidine.</text>
        <dbReference type="EC" id="2.7.13.3"/>
    </reaction>
</comment>
<dbReference type="SMART" id="SM00304">
    <property type="entry name" value="HAMP"/>
    <property type="match status" value="1"/>
</dbReference>
<keyword evidence="6" id="KW-0597">Phosphoprotein</keyword>
<evidence type="ECO:0000313" key="18">
    <source>
        <dbReference type="EMBL" id="HIW00869.1"/>
    </source>
</evidence>
<keyword evidence="4" id="KW-1003">Cell membrane</keyword>
<dbReference type="Pfam" id="PF00672">
    <property type="entry name" value="HAMP"/>
    <property type="match status" value="1"/>
</dbReference>
<organism evidence="18 19">
    <name type="scientific">Candidatus Desulfovibrio intestinipullorum</name>
    <dbReference type="NCBI Taxonomy" id="2838536"/>
    <lineage>
        <taxon>Bacteria</taxon>
        <taxon>Pseudomonadati</taxon>
        <taxon>Thermodesulfobacteriota</taxon>
        <taxon>Desulfovibrionia</taxon>
        <taxon>Desulfovibrionales</taxon>
        <taxon>Desulfovibrionaceae</taxon>
        <taxon>Desulfovibrio</taxon>
    </lineage>
</organism>
<dbReference type="PANTHER" id="PTHR44936:SF5">
    <property type="entry name" value="SENSOR HISTIDINE KINASE ENVZ"/>
    <property type="match status" value="1"/>
</dbReference>
<dbReference type="GO" id="GO:0005524">
    <property type="term" value="F:ATP binding"/>
    <property type="evidence" value="ECO:0007669"/>
    <property type="project" value="UniProtKB-KW"/>
</dbReference>
<dbReference type="InterPro" id="IPR004358">
    <property type="entry name" value="Sig_transdc_His_kin-like_C"/>
</dbReference>
<feature type="domain" description="Histidine kinase" evidence="16">
    <location>
        <begin position="265"/>
        <end position="467"/>
    </location>
</feature>
<keyword evidence="9" id="KW-0547">Nucleotide-binding</keyword>
<evidence type="ECO:0000256" key="7">
    <source>
        <dbReference type="ARBA" id="ARBA00022679"/>
    </source>
</evidence>
<dbReference type="InterPro" id="IPR003661">
    <property type="entry name" value="HisK_dim/P_dom"/>
</dbReference>
<dbReference type="InterPro" id="IPR050980">
    <property type="entry name" value="2C_sensor_his_kinase"/>
</dbReference>
<evidence type="ECO:0000256" key="11">
    <source>
        <dbReference type="ARBA" id="ARBA00022840"/>
    </source>
</evidence>
<feature type="domain" description="HAMP" evidence="17">
    <location>
        <begin position="204"/>
        <end position="257"/>
    </location>
</feature>
<dbReference type="AlphaFoldDB" id="A0A9D1PY57"/>
<dbReference type="SUPFAM" id="SSF55874">
    <property type="entry name" value="ATPase domain of HSP90 chaperone/DNA topoisomerase II/histidine kinase"/>
    <property type="match status" value="1"/>
</dbReference>
<accession>A0A9D1PY57</accession>
<reference evidence="18" key="1">
    <citation type="journal article" date="2021" name="PeerJ">
        <title>Extensive microbial diversity within the chicken gut microbiome revealed by metagenomics and culture.</title>
        <authorList>
            <person name="Gilroy R."/>
            <person name="Ravi A."/>
            <person name="Getino M."/>
            <person name="Pursley I."/>
            <person name="Horton D.L."/>
            <person name="Alikhan N.F."/>
            <person name="Baker D."/>
            <person name="Gharbi K."/>
            <person name="Hall N."/>
            <person name="Watson M."/>
            <person name="Adriaenssens E.M."/>
            <person name="Foster-Nyarko E."/>
            <person name="Jarju S."/>
            <person name="Secka A."/>
            <person name="Antonio M."/>
            <person name="Oren A."/>
            <person name="Chaudhuri R.R."/>
            <person name="La Ragione R."/>
            <person name="Hildebrand F."/>
            <person name="Pallen M.J."/>
        </authorList>
    </citation>
    <scope>NUCLEOTIDE SEQUENCE</scope>
    <source>
        <strain evidence="18">ChiHecec2B26-446</strain>
    </source>
</reference>
<dbReference type="Gene3D" id="3.30.565.10">
    <property type="entry name" value="Histidine kinase-like ATPase, C-terminal domain"/>
    <property type="match status" value="1"/>
</dbReference>
<evidence type="ECO:0000259" key="17">
    <source>
        <dbReference type="PROSITE" id="PS50885"/>
    </source>
</evidence>
<evidence type="ECO:0000256" key="9">
    <source>
        <dbReference type="ARBA" id="ARBA00022741"/>
    </source>
</evidence>
<dbReference type="SMART" id="SM00387">
    <property type="entry name" value="HATPase_c"/>
    <property type="match status" value="1"/>
</dbReference>
<dbReference type="Gene3D" id="1.10.287.130">
    <property type="match status" value="1"/>
</dbReference>
<dbReference type="Proteomes" id="UP000886752">
    <property type="component" value="Unassembled WGS sequence"/>
</dbReference>
<dbReference type="CDD" id="cd00075">
    <property type="entry name" value="HATPase"/>
    <property type="match status" value="1"/>
</dbReference>
<dbReference type="InterPro" id="IPR036097">
    <property type="entry name" value="HisK_dim/P_sf"/>
</dbReference>
<comment type="subcellular location">
    <subcellularLocation>
        <location evidence="2">Cell inner membrane</location>
        <topology evidence="2">Multi-pass membrane protein</topology>
    </subcellularLocation>
</comment>
<evidence type="ECO:0000256" key="15">
    <source>
        <dbReference type="SAM" id="Phobius"/>
    </source>
</evidence>
<dbReference type="SUPFAM" id="SSF47384">
    <property type="entry name" value="Homodimeric domain of signal transducing histidine kinase"/>
    <property type="match status" value="1"/>
</dbReference>
<dbReference type="PROSITE" id="PS50109">
    <property type="entry name" value="HIS_KIN"/>
    <property type="match status" value="1"/>
</dbReference>
<dbReference type="GO" id="GO:0000155">
    <property type="term" value="F:phosphorelay sensor kinase activity"/>
    <property type="evidence" value="ECO:0007669"/>
    <property type="project" value="InterPro"/>
</dbReference>
<gene>
    <name evidence="18" type="ORF">H9894_06735</name>
</gene>
<keyword evidence="5" id="KW-0997">Cell inner membrane</keyword>
<evidence type="ECO:0000256" key="13">
    <source>
        <dbReference type="ARBA" id="ARBA00023012"/>
    </source>
</evidence>